<proteinExistence type="predicted"/>
<accession>A0A183T1T1</accession>
<dbReference type="AlphaFoldDB" id="A0A183T1T1"/>
<gene>
    <name evidence="1" type="ORF">SSLN_LOCUS10429</name>
</gene>
<sequence length="128" mass="14327">MADEYADLQQMLPQQFKLMDALTVKPSSLSTGQSSAAGGSQSFDGIVSSSMEFFYEPQAHIACDSWYKRYEELCSVDLATQVNLAGTCNSFFANSPCRARTLCLLYPSQKHTRNHFHGHVEDDVADFW</sequence>
<reference evidence="3" key="1">
    <citation type="submission" date="2016-06" db="UniProtKB">
        <authorList>
            <consortium name="WormBaseParasite"/>
        </authorList>
    </citation>
    <scope>IDENTIFICATION</scope>
</reference>
<dbReference type="Proteomes" id="UP000275846">
    <property type="component" value="Unassembled WGS sequence"/>
</dbReference>
<protein>
    <submittedName>
        <fullName evidence="1 3">Uncharacterized protein</fullName>
    </submittedName>
</protein>
<evidence type="ECO:0000313" key="3">
    <source>
        <dbReference type="WBParaSite" id="SSLN_0001083401-mRNA-1"/>
    </source>
</evidence>
<name>A0A183T1T1_SCHSO</name>
<keyword evidence="2" id="KW-1185">Reference proteome</keyword>
<evidence type="ECO:0000313" key="2">
    <source>
        <dbReference type="Proteomes" id="UP000275846"/>
    </source>
</evidence>
<dbReference type="EMBL" id="UYSU01035870">
    <property type="protein sequence ID" value="VDL96814.1"/>
    <property type="molecule type" value="Genomic_DNA"/>
</dbReference>
<dbReference type="WBParaSite" id="SSLN_0001083401-mRNA-1">
    <property type="protein sequence ID" value="SSLN_0001083401-mRNA-1"/>
    <property type="gene ID" value="SSLN_0001083401"/>
</dbReference>
<reference evidence="1 2" key="2">
    <citation type="submission" date="2018-11" db="EMBL/GenBank/DDBJ databases">
        <authorList>
            <consortium name="Pathogen Informatics"/>
        </authorList>
    </citation>
    <scope>NUCLEOTIDE SEQUENCE [LARGE SCALE GENOMIC DNA]</scope>
    <source>
        <strain evidence="1 2">NST_G2</strain>
    </source>
</reference>
<evidence type="ECO:0000313" key="1">
    <source>
        <dbReference type="EMBL" id="VDL96814.1"/>
    </source>
</evidence>
<organism evidence="3">
    <name type="scientific">Schistocephalus solidus</name>
    <name type="common">Tapeworm</name>
    <dbReference type="NCBI Taxonomy" id="70667"/>
    <lineage>
        <taxon>Eukaryota</taxon>
        <taxon>Metazoa</taxon>
        <taxon>Spiralia</taxon>
        <taxon>Lophotrochozoa</taxon>
        <taxon>Platyhelminthes</taxon>
        <taxon>Cestoda</taxon>
        <taxon>Eucestoda</taxon>
        <taxon>Diphyllobothriidea</taxon>
        <taxon>Diphyllobothriidae</taxon>
        <taxon>Schistocephalus</taxon>
    </lineage>
</organism>